<reference evidence="2" key="1">
    <citation type="submission" date="2020-11" db="EMBL/GenBank/DDBJ databases">
        <authorList>
            <person name="Tran Van P."/>
        </authorList>
    </citation>
    <scope>NUCLEOTIDE SEQUENCE</scope>
</reference>
<keyword evidence="3" id="KW-1185">Reference proteome</keyword>
<feature type="non-terminal residue" evidence="2">
    <location>
        <position position="107"/>
    </location>
</feature>
<feature type="chain" id="PRO_5036403860" description="Secreted protein" evidence="1">
    <location>
        <begin position="27"/>
        <end position="107"/>
    </location>
</feature>
<protein>
    <recommendedName>
        <fullName evidence="4">Secreted protein</fullName>
    </recommendedName>
</protein>
<evidence type="ECO:0000313" key="2">
    <source>
        <dbReference type="EMBL" id="CAD7658600.1"/>
    </source>
</evidence>
<evidence type="ECO:0000313" key="3">
    <source>
        <dbReference type="Proteomes" id="UP000728032"/>
    </source>
</evidence>
<dbReference type="Proteomes" id="UP000728032">
    <property type="component" value="Unassembled WGS sequence"/>
</dbReference>
<feature type="signal peptide" evidence="1">
    <location>
        <begin position="1"/>
        <end position="26"/>
    </location>
</feature>
<sequence>MSPKATFVLINYVLILISFRVNRVHSSDGSGVPVFIWGTHRQNSQVFESKPKSTITQIDANVLSDDYLKQWPTVVAFLQNHLSVEQFSVPKHFHHLNHIFSDKTLDS</sequence>
<gene>
    <name evidence="2" type="ORF">ONB1V03_LOCUS15221</name>
</gene>
<evidence type="ECO:0008006" key="4">
    <source>
        <dbReference type="Google" id="ProtNLM"/>
    </source>
</evidence>
<accession>A0A7R9QVD8</accession>
<evidence type="ECO:0000256" key="1">
    <source>
        <dbReference type="SAM" id="SignalP"/>
    </source>
</evidence>
<keyword evidence="1" id="KW-0732">Signal</keyword>
<dbReference type="EMBL" id="OC930190">
    <property type="protein sequence ID" value="CAD7658600.1"/>
    <property type="molecule type" value="Genomic_DNA"/>
</dbReference>
<name>A0A7R9QVD8_9ACAR</name>
<organism evidence="2">
    <name type="scientific">Oppiella nova</name>
    <dbReference type="NCBI Taxonomy" id="334625"/>
    <lineage>
        <taxon>Eukaryota</taxon>
        <taxon>Metazoa</taxon>
        <taxon>Ecdysozoa</taxon>
        <taxon>Arthropoda</taxon>
        <taxon>Chelicerata</taxon>
        <taxon>Arachnida</taxon>
        <taxon>Acari</taxon>
        <taxon>Acariformes</taxon>
        <taxon>Sarcoptiformes</taxon>
        <taxon>Oribatida</taxon>
        <taxon>Brachypylina</taxon>
        <taxon>Oppioidea</taxon>
        <taxon>Oppiidae</taxon>
        <taxon>Oppiella</taxon>
    </lineage>
</organism>
<dbReference type="AlphaFoldDB" id="A0A7R9QVD8"/>
<dbReference type="OrthoDB" id="19852at2759"/>
<dbReference type="EMBL" id="CAJPVJ010015365">
    <property type="protein sequence ID" value="CAG2175786.1"/>
    <property type="molecule type" value="Genomic_DNA"/>
</dbReference>
<proteinExistence type="predicted"/>